<gene>
    <name evidence="1" type="ORF">NDI54_03870</name>
</gene>
<reference evidence="1 2" key="1">
    <citation type="submission" date="2022-06" db="EMBL/GenBank/DDBJ databases">
        <title>Haloarcula sp. a new haloarchaeum isolate from saline soil.</title>
        <authorList>
            <person name="Strakova D."/>
            <person name="Galisteo C."/>
            <person name="Sanchez-Porro C."/>
            <person name="Ventosa A."/>
        </authorList>
    </citation>
    <scope>NUCLEOTIDE SEQUENCE [LARGE SCALE GENOMIC DNA]</scope>
    <source>
        <strain evidence="1 2">S1AR25-5A</strain>
    </source>
</reference>
<sequence length="118" mass="12165">MDRNRKTGEVVACLLVMIAGTLLLPVVAPVITVTNVGESADGDLLIPGIQPEGSFVSALTAFASVGGTVLDSPSAGVDGRSAAGLTPELLPTLIEALAFPPFEKNKKIDLNNEAQNHE</sequence>
<organism evidence="1 2">
    <name type="scientific">Haloarcula terrestris</name>
    <dbReference type="NCBI Taxonomy" id="2950533"/>
    <lineage>
        <taxon>Archaea</taxon>
        <taxon>Methanobacteriati</taxon>
        <taxon>Methanobacteriota</taxon>
        <taxon>Stenosarchaea group</taxon>
        <taxon>Halobacteria</taxon>
        <taxon>Halobacteriales</taxon>
        <taxon>Haloarculaceae</taxon>
        <taxon>Haloarcula</taxon>
    </lineage>
</organism>
<comment type="caution">
    <text evidence="1">The sequence shown here is derived from an EMBL/GenBank/DDBJ whole genome shotgun (WGS) entry which is preliminary data.</text>
</comment>
<keyword evidence="2" id="KW-1185">Reference proteome</keyword>
<evidence type="ECO:0000313" key="2">
    <source>
        <dbReference type="Proteomes" id="UP001253439"/>
    </source>
</evidence>
<dbReference type="AlphaFoldDB" id="A0AAE4EUR2"/>
<dbReference type="Proteomes" id="UP001253439">
    <property type="component" value="Unassembled WGS sequence"/>
</dbReference>
<protein>
    <submittedName>
        <fullName evidence="1">Uncharacterized protein</fullName>
    </submittedName>
</protein>
<dbReference type="EMBL" id="JAMQOM010000002">
    <property type="protein sequence ID" value="MDS0220485.1"/>
    <property type="molecule type" value="Genomic_DNA"/>
</dbReference>
<proteinExistence type="predicted"/>
<name>A0AAE4EUR2_9EURY</name>
<dbReference type="RefSeq" id="WP_310895168.1">
    <property type="nucleotide sequence ID" value="NZ_JAMQOM010000002.1"/>
</dbReference>
<accession>A0AAE4EUR2</accession>
<evidence type="ECO:0000313" key="1">
    <source>
        <dbReference type="EMBL" id="MDS0220485.1"/>
    </source>
</evidence>